<feature type="domain" description="Carrier" evidence="4">
    <location>
        <begin position="649"/>
        <end position="724"/>
    </location>
</feature>
<dbReference type="InterPro" id="IPR001031">
    <property type="entry name" value="Thioesterase"/>
</dbReference>
<dbReference type="Gene3D" id="2.30.38.10">
    <property type="entry name" value="Luciferase, Domain 3"/>
    <property type="match status" value="2"/>
</dbReference>
<evidence type="ECO:0000256" key="3">
    <source>
        <dbReference type="ARBA" id="ARBA00022553"/>
    </source>
</evidence>
<dbReference type="Gene3D" id="3.30.559.30">
    <property type="entry name" value="Nonribosomal peptide synthetase, condensation domain"/>
    <property type="match status" value="3"/>
</dbReference>
<dbReference type="InterPro" id="IPR009081">
    <property type="entry name" value="PP-bd_ACP"/>
</dbReference>
<dbReference type="NCBIfam" id="TIGR01733">
    <property type="entry name" value="AA-adenyl-dom"/>
    <property type="match status" value="2"/>
</dbReference>
<dbReference type="InterPro" id="IPR000873">
    <property type="entry name" value="AMP-dep_synth/lig_dom"/>
</dbReference>
<dbReference type="PROSITE" id="PS00455">
    <property type="entry name" value="AMP_BINDING"/>
    <property type="match status" value="2"/>
</dbReference>
<dbReference type="Gene3D" id="1.10.1200.10">
    <property type="entry name" value="ACP-like"/>
    <property type="match status" value="1"/>
</dbReference>
<proteinExistence type="predicted"/>
<dbReference type="Gene3D" id="3.30.559.10">
    <property type="entry name" value="Chloramphenicol acetyltransferase-like domain"/>
    <property type="match status" value="1"/>
</dbReference>
<feature type="domain" description="Carrier" evidence="4">
    <location>
        <begin position="1652"/>
        <end position="1727"/>
    </location>
</feature>
<keyword evidence="3" id="KW-0597">Phosphoprotein</keyword>
<dbReference type="Gene3D" id="3.30.300.30">
    <property type="match status" value="2"/>
</dbReference>
<dbReference type="Gene3D" id="3.40.50.1820">
    <property type="entry name" value="alpha/beta hydrolase"/>
    <property type="match status" value="1"/>
</dbReference>
<dbReference type="InterPro" id="IPR036736">
    <property type="entry name" value="ACP-like_sf"/>
</dbReference>
<dbReference type="CDD" id="cd19540">
    <property type="entry name" value="LCL_NRPS-like"/>
    <property type="match status" value="1"/>
</dbReference>
<dbReference type="PROSITE" id="PS50075">
    <property type="entry name" value="CARRIER"/>
    <property type="match status" value="2"/>
</dbReference>
<evidence type="ECO:0000256" key="1">
    <source>
        <dbReference type="ARBA" id="ARBA00001957"/>
    </source>
</evidence>
<accession>A0ABV5ZPW7</accession>
<dbReference type="CDD" id="cd05930">
    <property type="entry name" value="A_NRPS"/>
    <property type="match status" value="2"/>
</dbReference>
<protein>
    <submittedName>
        <fullName evidence="5">Amino acid adenylation domain-containing protein</fullName>
    </submittedName>
</protein>
<dbReference type="Pfam" id="PF00975">
    <property type="entry name" value="Thioesterase"/>
    <property type="match status" value="1"/>
</dbReference>
<reference evidence="5 6" key="1">
    <citation type="submission" date="2024-09" db="EMBL/GenBank/DDBJ databases">
        <authorList>
            <person name="Sun Q."/>
            <person name="Mori K."/>
        </authorList>
    </citation>
    <scope>NUCLEOTIDE SEQUENCE [LARGE SCALE GENOMIC DNA]</scope>
    <source>
        <strain evidence="5 6">TBRC 7907</strain>
    </source>
</reference>
<dbReference type="SUPFAM" id="SSF53474">
    <property type="entry name" value="alpha/beta-Hydrolases"/>
    <property type="match status" value="1"/>
</dbReference>
<evidence type="ECO:0000256" key="2">
    <source>
        <dbReference type="ARBA" id="ARBA00022450"/>
    </source>
</evidence>
<sequence>MRSLSRGANSAPEVLNRRGRTASFSLAQEIRGGLARLSEATGTPVPHALLAGFAALLTRLGAGEDIPIRVAIPGGDSAVVRVDTSGDPSFVELLARVGGSAVFPRGVEGIVEYGHDLFDVDSVEVLTDRLRWVVDQVVANPELALSRLEVTTAEEHHRLVVTYNDTGAAESDTPLPVLFERQVERTPDATAVVRQGVELSYRELNARANRLAHLLIRHGAGPGRYVAVALSRTVELPVALLAVLKAGAAYLFVEPDYPEERARFMLTDACPVAVVTTGRKRFDGVVEISLDSPTVPDDLLDTDPGVPVTPECAAYVIYTSGSTGQPKGVVVSHRALTAYLLFAKDAYPGARCDAVVHSPVSFDLTVTALYTPLVSGGRIQLADLADGLPPGTEFVKATPAHLAVLPGLPTVTDLVVGGEQLTGEMLLEWRSNHPEATVVNEYGPTEATVGCVVRRIEPGATAPSGPVPIGRPIRGARVYVLDGRMRPVPVGVPGELYIAGAGVAQGYLNRPGLTAQRFVACPFGPPGAVMFRTGDLARWNRLGELEFLGRLDDQIKVRGYRIEPSEIEAVLLADPCVSEAVVIARDQRLLAYVVADTPPDTARVREFLPEHMVPDAVVVLGGLPLTANGKIDRDALPDPDFSGVVSGAAARTPVEAALCAAFADLLGFDRVGVDDDFLALGGHSLLAMRLVSRIRTALGVEIPLRAVFDAGTPARLAELLPHGRMARSPLVPRNRPVRTPLSFPQQRMWLLRQVDEHSCAYNVPVAWRVTGALDVNALRAAVGDLLARHESLRTIYPVVDGEPHQVVLEEPDPPVTVGPADVERAFALDREIPLRVSVFEVAPDEHVITVVLHHIASDDWSMLPLTRDLATAYTARTAGREPDWSPLPVQYADFALWQRELHTADQLTYWRQALSGIPDELALPVDRPRPAVPSDRGGAVEFEIDQWLHDDLRWLAGQHGVSVFMVFHAAVAALLTKLGAGTDIPLGSPISGRTDDALRDLVGFFLNTLVLRVDTSGDPSFAELLSRVRDTDLAAFGNQDLPFELLVEELNPPRSSARHPLFQVMVVYLPEETADLRLPGLAVKREPIEQVTSKFDLCFTLVGTAGKIEYRSDLFDPSTVEEFARRLLLVLRGVAADPRAPLSRVDVLSKAERDRVVVDWNDTAVPVTASTLPELFEAQVARTPDAVAVVGDGLQLTFAELNARANRLARRLVERGAAPERVVALALPHSADMVVAILAVAKAGAAYLAIDVEYPRQRIDYMLQDASPVLVVTELPDDGDLDDSDLNRPLLPENPAYVVYTSGSTGWPKGVVVEHRNLVNLFRRHEADLHAPAVRHLGRDRVRVAHIASWSFDASLDPLLWLVGGHELHVVSDAVRRDADVLMSYVRAQRIDCLETSPSYLKYLLSLGITDAIGVILLGGEAVPESLWRDLRGFTGMAHNFYGPAECTVNTVIADIRDSADPVIGRPVSNTQAYVLDACLQPVPPGVVGELFLGGAQVSRGYLGRPVLTAQRFVANPFGAPGSRLYRTGDLVRWRRDGVLEFVGRADDQVKIRGIRIEPGEVAAALLGDPAIDQAVVISSEGQRLVAYFVPDAEVERPSVADLRARLKRVLPDYMVPSAFVPVDAIPLTPNGKVDRAALPEPDMGRELSRRRPRTRYERVLCELFAELLGMPEIGVDDNFFEFGGHSLLAMRLVSRFRSVAGVDLPVRAVFETPTVVGLANGISDPAADGAPDALGVLLALRPTGEKAPVFCVHPVTGLGWCYSGLVRYLGEDHPVYALQARGIGTPDECAETLDEMVSDYLDQIRAVRPNGPYHLVGWSFGGVVVHALATRLRELGEEVGLLAVLSAYPRDDGPALSEHAVLSGFLTNLGVPREAVGDEPLTRARVAEIIEREPALAQLDDATVRALTKYAVGGLPVVRSMDSHAPGHFDGDMLFFTAGVAESAEPWRPYVGGRIEEHRISCAHADMMRPGPLTEIGPAIAARLEARR</sequence>
<dbReference type="SUPFAM" id="SSF52777">
    <property type="entry name" value="CoA-dependent acyltransferases"/>
    <property type="match status" value="3"/>
</dbReference>
<dbReference type="SUPFAM" id="SSF47336">
    <property type="entry name" value="ACP-like"/>
    <property type="match status" value="2"/>
</dbReference>
<dbReference type="Pfam" id="PF00550">
    <property type="entry name" value="PP-binding"/>
    <property type="match status" value="2"/>
</dbReference>
<dbReference type="RefSeq" id="WP_377850045.1">
    <property type="nucleotide sequence ID" value="NZ_JBHLZU010000002.1"/>
</dbReference>
<dbReference type="PANTHER" id="PTHR45527">
    <property type="entry name" value="NONRIBOSOMAL PEPTIDE SYNTHETASE"/>
    <property type="match status" value="1"/>
</dbReference>
<dbReference type="InterPro" id="IPR020845">
    <property type="entry name" value="AMP-binding_CS"/>
</dbReference>
<dbReference type="EMBL" id="JBHLZU010000002">
    <property type="protein sequence ID" value="MFB9902945.1"/>
    <property type="molecule type" value="Genomic_DNA"/>
</dbReference>
<dbReference type="InterPro" id="IPR020806">
    <property type="entry name" value="PKS_PP-bd"/>
</dbReference>
<dbReference type="PROSITE" id="PS00012">
    <property type="entry name" value="PHOSPHOPANTETHEINE"/>
    <property type="match status" value="2"/>
</dbReference>
<keyword evidence="2" id="KW-0596">Phosphopantetheine</keyword>
<evidence type="ECO:0000259" key="4">
    <source>
        <dbReference type="PROSITE" id="PS50075"/>
    </source>
</evidence>
<dbReference type="Gene3D" id="3.40.50.980">
    <property type="match status" value="4"/>
</dbReference>
<dbReference type="InterPro" id="IPR045851">
    <property type="entry name" value="AMP-bd_C_sf"/>
</dbReference>
<organism evidence="5 6">
    <name type="scientific">Allokutzneria oryzae</name>
    <dbReference type="NCBI Taxonomy" id="1378989"/>
    <lineage>
        <taxon>Bacteria</taxon>
        <taxon>Bacillati</taxon>
        <taxon>Actinomycetota</taxon>
        <taxon>Actinomycetes</taxon>
        <taxon>Pseudonocardiales</taxon>
        <taxon>Pseudonocardiaceae</taxon>
        <taxon>Allokutzneria</taxon>
    </lineage>
</organism>
<dbReference type="InterPro" id="IPR023213">
    <property type="entry name" value="CAT-like_dom_sf"/>
</dbReference>
<comment type="caution">
    <text evidence="5">The sequence shown here is derived from an EMBL/GenBank/DDBJ whole genome shotgun (WGS) entry which is preliminary data.</text>
</comment>
<dbReference type="InterPro" id="IPR010071">
    <property type="entry name" value="AA_adenyl_dom"/>
</dbReference>
<dbReference type="InterPro" id="IPR006162">
    <property type="entry name" value="Ppantetheine_attach_site"/>
</dbReference>
<dbReference type="InterPro" id="IPR025110">
    <property type="entry name" value="AMP-bd_C"/>
</dbReference>
<keyword evidence="6" id="KW-1185">Reference proteome</keyword>
<dbReference type="PANTHER" id="PTHR45527:SF1">
    <property type="entry name" value="FATTY ACID SYNTHASE"/>
    <property type="match status" value="1"/>
</dbReference>
<gene>
    <name evidence="5" type="ORF">ACFFQA_03260</name>
</gene>
<evidence type="ECO:0000313" key="6">
    <source>
        <dbReference type="Proteomes" id="UP001589693"/>
    </source>
</evidence>
<dbReference type="InterPro" id="IPR001242">
    <property type="entry name" value="Condensation_dom"/>
</dbReference>
<evidence type="ECO:0000313" key="5">
    <source>
        <dbReference type="EMBL" id="MFB9902945.1"/>
    </source>
</evidence>
<dbReference type="SUPFAM" id="SSF56801">
    <property type="entry name" value="Acetyl-CoA synthetase-like"/>
    <property type="match status" value="2"/>
</dbReference>
<comment type="cofactor">
    <cofactor evidence="1">
        <name>pantetheine 4'-phosphate</name>
        <dbReference type="ChEBI" id="CHEBI:47942"/>
    </cofactor>
</comment>
<dbReference type="Pfam" id="PF00668">
    <property type="entry name" value="Condensation"/>
    <property type="match status" value="1"/>
</dbReference>
<dbReference type="Pfam" id="PF13193">
    <property type="entry name" value="AMP-binding_C"/>
    <property type="match status" value="2"/>
</dbReference>
<dbReference type="SMART" id="SM00823">
    <property type="entry name" value="PKS_PP"/>
    <property type="match status" value="2"/>
</dbReference>
<dbReference type="InterPro" id="IPR029058">
    <property type="entry name" value="AB_hydrolase_fold"/>
</dbReference>
<name>A0ABV5ZPW7_9PSEU</name>
<dbReference type="Pfam" id="PF00501">
    <property type="entry name" value="AMP-binding"/>
    <property type="match status" value="2"/>
</dbReference>
<dbReference type="Proteomes" id="UP001589693">
    <property type="component" value="Unassembled WGS sequence"/>
</dbReference>